<reference evidence="10" key="1">
    <citation type="journal article" date="2013" name="Int. J. Syst. Evol. Microbiol.">
        <title>Polycladomyces abyssicola gen. nov., sp. nov., a thermophilic filamentous bacterium isolated from hemipelagic sediment.</title>
        <authorList>
            <person name="Tsubouchi T."/>
            <person name="Shimane Y."/>
            <person name="Mori K."/>
            <person name="Usui K."/>
            <person name="Hiraki T."/>
            <person name="Tame A."/>
            <person name="Uematsu K."/>
            <person name="Maruyama T."/>
            <person name="Hatada Y."/>
        </authorList>
    </citation>
    <scope>NUCLEOTIDE SEQUENCE</scope>
    <source>
        <strain evidence="10">JIR-001</strain>
    </source>
</reference>
<evidence type="ECO:0000259" key="7">
    <source>
        <dbReference type="PROSITE" id="PS51094"/>
    </source>
</evidence>
<dbReference type="PANTHER" id="PTHR30185:SF18">
    <property type="entry name" value="TRANSCRIPTIONAL REGULATOR MTLR"/>
    <property type="match status" value="1"/>
</dbReference>
<feature type="domain" description="PTS EIIB type-2" evidence="8">
    <location>
        <begin position="419"/>
        <end position="508"/>
    </location>
</feature>
<dbReference type="Pfam" id="PF00359">
    <property type="entry name" value="PTS_EIIA_2"/>
    <property type="match status" value="1"/>
</dbReference>
<dbReference type="InterPro" id="IPR050661">
    <property type="entry name" value="BglG_antiterminators"/>
</dbReference>
<keyword evidence="3" id="KW-0805">Transcription regulation</keyword>
<dbReference type="PANTHER" id="PTHR30185">
    <property type="entry name" value="CRYPTIC BETA-GLUCOSIDE BGL OPERON ANTITERMINATOR"/>
    <property type="match status" value="1"/>
</dbReference>
<evidence type="ECO:0000256" key="4">
    <source>
        <dbReference type="ARBA" id="ARBA00023159"/>
    </source>
</evidence>
<dbReference type="GO" id="GO:0009401">
    <property type="term" value="P:phosphoenolpyruvate-dependent sugar phosphotransferase system"/>
    <property type="evidence" value="ECO:0007669"/>
    <property type="project" value="InterPro"/>
</dbReference>
<dbReference type="InterPro" id="IPR002178">
    <property type="entry name" value="PTS_EIIA_type-2_dom"/>
</dbReference>
<dbReference type="InterPro" id="IPR036095">
    <property type="entry name" value="PTS_EIIB-like_sf"/>
</dbReference>
<dbReference type="RefSeq" id="WP_212772351.1">
    <property type="nucleotide sequence ID" value="NZ_AP024601.1"/>
</dbReference>
<reference evidence="10" key="2">
    <citation type="journal article" date="2021" name="Microbiol. Resour. Announc.">
        <title>Complete Genome Sequence of Polycladomyces abyssicola JIR-001T, Isolated from Hemipelagic Sediment in Deep Seawater.</title>
        <authorList>
            <person name="Tsubouchi T."/>
            <person name="Kaneko Y."/>
        </authorList>
    </citation>
    <scope>NUCLEOTIDE SEQUENCE</scope>
    <source>
        <strain evidence="10">JIR-001</strain>
    </source>
</reference>
<dbReference type="SUPFAM" id="SSF46785">
    <property type="entry name" value="Winged helix' DNA-binding domain"/>
    <property type="match status" value="2"/>
</dbReference>
<dbReference type="Gene3D" id="1.10.1790.10">
    <property type="entry name" value="PRD domain"/>
    <property type="match status" value="2"/>
</dbReference>
<dbReference type="Pfam" id="PF08279">
    <property type="entry name" value="HTH_11"/>
    <property type="match status" value="1"/>
</dbReference>
<dbReference type="PROSITE" id="PS51372">
    <property type="entry name" value="PRD_2"/>
    <property type="match status" value="2"/>
</dbReference>
<dbReference type="InterPro" id="IPR036388">
    <property type="entry name" value="WH-like_DNA-bd_sf"/>
</dbReference>
<keyword evidence="4" id="KW-0010">Activator</keyword>
<feature type="domain" description="PRD" evidence="9">
    <location>
        <begin position="201"/>
        <end position="306"/>
    </location>
</feature>
<evidence type="ECO:0000259" key="6">
    <source>
        <dbReference type="PROSITE" id="PS51000"/>
    </source>
</evidence>
<dbReference type="PROSITE" id="PS51094">
    <property type="entry name" value="PTS_EIIA_TYPE_2"/>
    <property type="match status" value="1"/>
</dbReference>
<dbReference type="Gene3D" id="3.40.50.2300">
    <property type="match status" value="1"/>
</dbReference>
<dbReference type="InterPro" id="IPR036390">
    <property type="entry name" value="WH_DNA-bd_sf"/>
</dbReference>
<dbReference type="SUPFAM" id="SSF63520">
    <property type="entry name" value="PTS-regulatory domain, PRD"/>
    <property type="match status" value="2"/>
</dbReference>
<feature type="domain" description="PTS EIIA type-2" evidence="7">
    <location>
        <begin position="552"/>
        <end position="699"/>
    </location>
</feature>
<evidence type="ECO:0000256" key="1">
    <source>
        <dbReference type="ARBA" id="ARBA00022679"/>
    </source>
</evidence>
<dbReference type="GO" id="GO:0008982">
    <property type="term" value="F:protein-N(PI)-phosphohistidine-sugar phosphotransferase activity"/>
    <property type="evidence" value="ECO:0007669"/>
    <property type="project" value="InterPro"/>
</dbReference>
<dbReference type="InterPro" id="IPR013011">
    <property type="entry name" value="PTS_EIIB_2"/>
</dbReference>
<dbReference type="AlphaFoldDB" id="A0A8D5ZNH4"/>
<keyword evidence="1" id="KW-0808">Transferase</keyword>
<dbReference type="InterPro" id="IPR001034">
    <property type="entry name" value="DeoR_HTH"/>
</dbReference>
<dbReference type="EMBL" id="AP024601">
    <property type="protein sequence ID" value="BCU81947.1"/>
    <property type="molecule type" value="Genomic_DNA"/>
</dbReference>
<feature type="domain" description="PRD" evidence="9">
    <location>
        <begin position="311"/>
        <end position="416"/>
    </location>
</feature>
<feature type="domain" description="HTH deoR-type" evidence="6">
    <location>
        <begin position="4"/>
        <end position="71"/>
    </location>
</feature>
<dbReference type="Proteomes" id="UP000677436">
    <property type="component" value="Chromosome"/>
</dbReference>
<dbReference type="SUPFAM" id="SSF55804">
    <property type="entry name" value="Phoshotransferase/anion transport protein"/>
    <property type="match status" value="1"/>
</dbReference>
<evidence type="ECO:0000256" key="3">
    <source>
        <dbReference type="ARBA" id="ARBA00023015"/>
    </source>
</evidence>
<dbReference type="KEGG" id="pabs:JIR001_17300"/>
<keyword evidence="2" id="KW-0677">Repeat</keyword>
<evidence type="ECO:0000313" key="10">
    <source>
        <dbReference type="EMBL" id="BCU81947.1"/>
    </source>
</evidence>
<evidence type="ECO:0000259" key="8">
    <source>
        <dbReference type="PROSITE" id="PS51099"/>
    </source>
</evidence>
<organism evidence="10 11">
    <name type="scientific">Polycladomyces abyssicola</name>
    <dbReference type="NCBI Taxonomy" id="1125966"/>
    <lineage>
        <taxon>Bacteria</taxon>
        <taxon>Bacillati</taxon>
        <taxon>Bacillota</taxon>
        <taxon>Bacilli</taxon>
        <taxon>Bacillales</taxon>
        <taxon>Thermoactinomycetaceae</taxon>
        <taxon>Polycladomyces</taxon>
    </lineage>
</organism>
<protein>
    <submittedName>
        <fullName evidence="10">Transcriptional regulator MtlR</fullName>
    </submittedName>
</protein>
<dbReference type="Pfam" id="PF05043">
    <property type="entry name" value="Mga"/>
    <property type="match status" value="1"/>
</dbReference>
<keyword evidence="5" id="KW-0804">Transcription</keyword>
<dbReference type="InterPro" id="IPR013196">
    <property type="entry name" value="HTH_11"/>
</dbReference>
<proteinExistence type="predicted"/>
<dbReference type="InterPro" id="IPR016152">
    <property type="entry name" value="PTrfase/Anion_transptr"/>
</dbReference>
<evidence type="ECO:0000256" key="2">
    <source>
        <dbReference type="ARBA" id="ARBA00022737"/>
    </source>
</evidence>
<dbReference type="InterPro" id="IPR007737">
    <property type="entry name" value="Mga_HTH"/>
</dbReference>
<evidence type="ECO:0000259" key="9">
    <source>
        <dbReference type="PROSITE" id="PS51372"/>
    </source>
</evidence>
<dbReference type="PROSITE" id="PS51099">
    <property type="entry name" value="PTS_EIIB_TYPE_2"/>
    <property type="match status" value="1"/>
</dbReference>
<evidence type="ECO:0000313" key="11">
    <source>
        <dbReference type="Proteomes" id="UP000677436"/>
    </source>
</evidence>
<dbReference type="Pfam" id="PF00874">
    <property type="entry name" value="PRD"/>
    <property type="match status" value="2"/>
</dbReference>
<name>A0A8D5ZNH4_9BACL</name>
<dbReference type="Gene3D" id="3.40.930.10">
    <property type="entry name" value="Mannitol-specific EII, Chain A"/>
    <property type="match status" value="1"/>
</dbReference>
<sequence>MYVSARERQILQLLLNQEEEMTVKEIAAEVQVSERTVHRDLKNVEDILATFGLSLNKRTGIGIKINGPTEKKKELKLSLYNESHPEFTPEERQKIILCSLLASEEPVKLVALANELNVTVATVSHDLTKVNDWLASFHLSLIRKRGYGVQVSGSEMDKRRAISSLIMENMTEVDLLAYLRDQIQRKSAQQVKTVSERLLGFVEKENLMIAEKAVEEIRSELPYALSDSAYIGLVVHLALALERLRKNEKIDMDSHSLEALKKTGEYQVASGIIDKLRKALDLEIPEAEIGYIAMHLKGAKLRNVLDLDLEEVNFLHALRARDLIEYVSKRTNVDLQSDPSLFQGLVTHLQPAIYRVKKQLGIYNPLLEKIKQDYGELFAIVSAGVKEIFPALSIPEAEIGYLVLHFAASLERLNELKETHALILCSSGIGSSKMLATRIKKELPEIKRLHYASVFDLTSINLDDYDVIISTIPLEGFAKEYVLVNPILTENDVKNIRAWIENKRTERCKNNTSIHKTSVRAEKASNGGAGEGNRKYHIPFQDIHEYSGTISIVLEGFRLTICENPHNIEEVLRSACCELQQQGIIEHPEAVAEALLERQRMRGLGIPGSSLALFHARSPYVHKPSFTIWGWTTPLAVRAMDDTETWTKNLLLMLAPEKTSKKALEVLSHISALIIESEESIALFESQDQEAIASYLSERFQQFLRDQFEKRGEEG</sequence>
<dbReference type="PROSITE" id="PS51000">
    <property type="entry name" value="HTH_DEOR_2"/>
    <property type="match status" value="1"/>
</dbReference>
<gene>
    <name evidence="10" type="primary">mtlR</name>
    <name evidence="10" type="ORF">JIR001_17300</name>
</gene>
<dbReference type="InterPro" id="IPR036634">
    <property type="entry name" value="PRD_sf"/>
</dbReference>
<dbReference type="GO" id="GO:0003700">
    <property type="term" value="F:DNA-binding transcription factor activity"/>
    <property type="evidence" value="ECO:0007669"/>
    <property type="project" value="InterPro"/>
</dbReference>
<dbReference type="CDD" id="cd05568">
    <property type="entry name" value="PTS_IIB_bgl_like"/>
    <property type="match status" value="1"/>
</dbReference>
<accession>A0A8D5ZNH4</accession>
<dbReference type="Gene3D" id="1.10.10.10">
    <property type="entry name" value="Winged helix-like DNA-binding domain superfamily/Winged helix DNA-binding domain"/>
    <property type="match status" value="2"/>
</dbReference>
<dbReference type="InterPro" id="IPR011608">
    <property type="entry name" value="PRD"/>
</dbReference>
<dbReference type="SUPFAM" id="SSF52794">
    <property type="entry name" value="PTS system IIB component-like"/>
    <property type="match status" value="1"/>
</dbReference>
<keyword evidence="11" id="KW-1185">Reference proteome</keyword>
<evidence type="ECO:0000256" key="5">
    <source>
        <dbReference type="ARBA" id="ARBA00023163"/>
    </source>
</evidence>